<comment type="caution">
    <text evidence="1">The sequence shown here is derived from an EMBL/GenBank/DDBJ whole genome shotgun (WGS) entry which is preliminary data.</text>
</comment>
<organism evidence="1 2">
    <name type="scientific">Sinorhizobium alkalisoli</name>
    <dbReference type="NCBI Taxonomy" id="1752398"/>
    <lineage>
        <taxon>Bacteria</taxon>
        <taxon>Pseudomonadati</taxon>
        <taxon>Pseudomonadota</taxon>
        <taxon>Alphaproteobacteria</taxon>
        <taxon>Hyphomicrobiales</taxon>
        <taxon>Rhizobiaceae</taxon>
        <taxon>Sinorhizobium/Ensifer group</taxon>
        <taxon>Sinorhizobium</taxon>
    </lineage>
</organism>
<evidence type="ECO:0000313" key="1">
    <source>
        <dbReference type="EMBL" id="ODR88853.1"/>
    </source>
</evidence>
<accession>A0A1E3V5E9</accession>
<gene>
    <name evidence="1" type="ORF">A8M32_20395</name>
</gene>
<name>A0A1E3V5E9_9HYPH</name>
<proteinExistence type="predicted"/>
<dbReference type="EMBL" id="LYBW01000062">
    <property type="protein sequence ID" value="ODR88853.1"/>
    <property type="molecule type" value="Genomic_DNA"/>
</dbReference>
<dbReference type="OrthoDB" id="9805602at2"/>
<dbReference type="AlphaFoldDB" id="A0A1E3V5E9"/>
<evidence type="ECO:0000313" key="2">
    <source>
        <dbReference type="Proteomes" id="UP000094342"/>
    </source>
</evidence>
<keyword evidence="2" id="KW-1185">Reference proteome</keyword>
<reference evidence="2" key="1">
    <citation type="submission" date="2016-05" db="EMBL/GenBank/DDBJ databases">
        <authorList>
            <person name="Li Y."/>
        </authorList>
    </citation>
    <scope>NUCLEOTIDE SEQUENCE [LARGE SCALE GENOMIC DNA]</scope>
    <source>
        <strain evidence="2">YIC4027</strain>
    </source>
</reference>
<dbReference type="RefSeq" id="WP_069460253.1">
    <property type="nucleotide sequence ID" value="NZ_LYBW01000062.1"/>
</dbReference>
<dbReference type="Proteomes" id="UP000094342">
    <property type="component" value="Unassembled WGS sequence"/>
</dbReference>
<protein>
    <submittedName>
        <fullName evidence="1">Uncharacterized protein</fullName>
    </submittedName>
</protein>
<sequence length="204" mass="22971">MRQTKRKRRVLDLLVQSHPTGVALLNELCCRYLEAEASPGSSGKADRRKSFNRTVLSGFTGLEVHYLADKRYIYEELTAGIFARWMVWELLDQKYLSGIPRPKEMIVAVGKDACAAFSVLKGDQLAVIGPATFMKDIVVLGNRELDFSDFYKLSEIPWALWCFTEGGVTSDPYFPVGKLARLPYQIEVAGKSAVATARKRLPYR</sequence>